<dbReference type="SUPFAM" id="SSF56003">
    <property type="entry name" value="Molybdenum cofactor-binding domain"/>
    <property type="match status" value="1"/>
</dbReference>
<gene>
    <name evidence="4" type="ORF">ACFQPE_19655</name>
</gene>
<dbReference type="SMART" id="SM01008">
    <property type="entry name" value="Ald_Xan_dh_C"/>
    <property type="match status" value="1"/>
</dbReference>
<dbReference type="InterPro" id="IPR016208">
    <property type="entry name" value="Ald_Oxase/xanthine_DH-like"/>
</dbReference>
<evidence type="ECO:0000313" key="4">
    <source>
        <dbReference type="EMBL" id="MFC7318992.1"/>
    </source>
</evidence>
<protein>
    <submittedName>
        <fullName evidence="4">Xanthine dehydrogenase family protein molybdopterin-binding subunit</fullName>
    </submittedName>
</protein>
<name>A0ABD6AEV0_9EURY</name>
<dbReference type="SUPFAM" id="SSF54665">
    <property type="entry name" value="CO dehydrogenase molybdoprotein N-domain-like"/>
    <property type="match status" value="1"/>
</dbReference>
<accession>A0ABD6AEV0</accession>
<dbReference type="Gene3D" id="3.90.1170.50">
    <property type="entry name" value="Aldehyde oxidase/xanthine dehydrogenase, a/b hammerhead"/>
    <property type="match status" value="1"/>
</dbReference>
<dbReference type="Pfam" id="PF20256">
    <property type="entry name" value="MoCoBD_2"/>
    <property type="match status" value="1"/>
</dbReference>
<dbReference type="Gene3D" id="3.30.365.10">
    <property type="entry name" value="Aldehyde oxidase/xanthine dehydrogenase, molybdopterin binding domain"/>
    <property type="match status" value="4"/>
</dbReference>
<dbReference type="EMBL" id="JBHTBF010000003">
    <property type="protein sequence ID" value="MFC7318992.1"/>
    <property type="molecule type" value="Genomic_DNA"/>
</dbReference>
<dbReference type="Proteomes" id="UP001596547">
    <property type="component" value="Unassembled WGS sequence"/>
</dbReference>
<comment type="caution">
    <text evidence="4">The sequence shown here is derived from an EMBL/GenBank/DDBJ whole genome shotgun (WGS) entry which is preliminary data.</text>
</comment>
<keyword evidence="1" id="KW-0500">Molybdenum</keyword>
<proteinExistence type="predicted"/>
<dbReference type="PANTHER" id="PTHR11908:SF132">
    <property type="entry name" value="ALDEHYDE OXIDASE 1-RELATED"/>
    <property type="match status" value="1"/>
</dbReference>
<sequence>MIGEEVDRQEDPRLITGTATYIDDIARPRMVHAAILRSQFAHARINSIDTSEAERHPKVLAVYTATDLENAGVGSIPYIYRVPNIADTDHAVLAREKARYQGKPIAVVVAEDRYAAHHATDLISVDYERLEAVIDPTEAIAESAPSIHERAENNVAFTWETGDKQRTAEAFADADRTFSFEFENQRIVPNALDPRGAVAEYSSVTQELTVHLPSQFPFTHQEAMAQVLDHPKRKIRIITPDVGGGFGSKTMYYPGETLTAFCAMQLERPVKWIETRTEAFQADEHGRGQVIEADVAVRDGRISGLSVTTYAGIGGDLSSKGVVGAATTFGPLLSGQYTIPEIYFESFGVFTNATPTAPYRGVGRAEAAFTIERVMELVARELDEDPVEFRRSQFIPPEAFPYETPLGSTYDSGDYEGTLEKALEMVDYDEFRERQAELRTRGRYVGIGFSCFIEPGGFAPTNASKLLGVDLPESTIRSSFWESGVVRVHETGEVIAYCGTASHGQGSETTHAQVVADTLGVDVEQVAVTEGKDTKDGPAGSGSFGSRAAVMGGSALVKSAEKVVEKCRRIAAHRFDVPLEDVSFDRGRCVVRGEPDRSLTLAEIAVIAHLATDLPEGMEPGLEATSYFDPDGMTWSFGTHVAIVEVDPQTGDVDFERYVAVDDCGTQINPKIVDGQIHGGVAQGIGAALYEGAVYDDNGTLVNGSFQDYTLPKIEHVPQLELASTVTPSPLNPLGVKGVGEAGTIGAPPAVVNAVTDALRPFGIDHLEMPLTPEKVWRAVRDATDD</sequence>
<dbReference type="InterPro" id="IPR000674">
    <property type="entry name" value="Ald_Oxase/Xan_DH_a/b"/>
</dbReference>
<dbReference type="Pfam" id="PF02738">
    <property type="entry name" value="MoCoBD_1"/>
    <property type="match status" value="1"/>
</dbReference>
<evidence type="ECO:0000256" key="2">
    <source>
        <dbReference type="ARBA" id="ARBA00023002"/>
    </source>
</evidence>
<feature type="domain" description="Aldehyde oxidase/xanthine dehydrogenase a/b hammerhead" evidence="3">
    <location>
        <begin position="16"/>
        <end position="131"/>
    </location>
</feature>
<dbReference type="GO" id="GO:0016491">
    <property type="term" value="F:oxidoreductase activity"/>
    <property type="evidence" value="ECO:0007669"/>
    <property type="project" value="UniProtKB-KW"/>
</dbReference>
<dbReference type="PANTHER" id="PTHR11908">
    <property type="entry name" value="XANTHINE DEHYDROGENASE"/>
    <property type="match status" value="1"/>
</dbReference>
<dbReference type="InterPro" id="IPR037165">
    <property type="entry name" value="AldOxase/xan_DH_Mopterin-bd_sf"/>
</dbReference>
<dbReference type="AlphaFoldDB" id="A0ABD6AEV0"/>
<reference evidence="4 5" key="1">
    <citation type="journal article" date="2019" name="Int. J. Syst. Evol. Microbiol.">
        <title>The Global Catalogue of Microorganisms (GCM) 10K type strain sequencing project: providing services to taxonomists for standard genome sequencing and annotation.</title>
        <authorList>
            <consortium name="The Broad Institute Genomics Platform"/>
            <consortium name="The Broad Institute Genome Sequencing Center for Infectious Disease"/>
            <person name="Wu L."/>
            <person name="Ma J."/>
        </authorList>
    </citation>
    <scope>NUCLEOTIDE SEQUENCE [LARGE SCALE GENOMIC DNA]</scope>
    <source>
        <strain evidence="4 5">PSR21</strain>
    </source>
</reference>
<dbReference type="InterPro" id="IPR008274">
    <property type="entry name" value="AldOxase/xan_DH_MoCoBD1"/>
</dbReference>
<dbReference type="RefSeq" id="WP_379794832.1">
    <property type="nucleotide sequence ID" value="NZ_JBHTBF010000003.1"/>
</dbReference>
<organism evidence="4 5">
    <name type="scientific">Halomarina halobia</name>
    <dbReference type="NCBI Taxonomy" id="3033386"/>
    <lineage>
        <taxon>Archaea</taxon>
        <taxon>Methanobacteriati</taxon>
        <taxon>Methanobacteriota</taxon>
        <taxon>Stenosarchaea group</taxon>
        <taxon>Halobacteria</taxon>
        <taxon>Halobacteriales</taxon>
        <taxon>Natronomonadaceae</taxon>
        <taxon>Halomarina</taxon>
    </lineage>
</organism>
<keyword evidence="5" id="KW-1185">Reference proteome</keyword>
<evidence type="ECO:0000259" key="3">
    <source>
        <dbReference type="SMART" id="SM01008"/>
    </source>
</evidence>
<keyword evidence="2" id="KW-0560">Oxidoreductase</keyword>
<dbReference type="Pfam" id="PF01315">
    <property type="entry name" value="Ald_Xan_dh_C"/>
    <property type="match status" value="1"/>
</dbReference>
<dbReference type="InterPro" id="IPR046867">
    <property type="entry name" value="AldOxase/xan_DH_MoCoBD2"/>
</dbReference>
<evidence type="ECO:0000313" key="5">
    <source>
        <dbReference type="Proteomes" id="UP001596547"/>
    </source>
</evidence>
<evidence type="ECO:0000256" key="1">
    <source>
        <dbReference type="ARBA" id="ARBA00022505"/>
    </source>
</evidence>
<dbReference type="InterPro" id="IPR036856">
    <property type="entry name" value="Ald_Oxase/Xan_DH_a/b_sf"/>
</dbReference>